<dbReference type="GO" id="GO:0042938">
    <property type="term" value="P:dipeptide transport"/>
    <property type="evidence" value="ECO:0007669"/>
    <property type="project" value="TreeGrafter"/>
</dbReference>
<protein>
    <recommendedName>
        <fullName evidence="4">Glutathione-binding protein GsiB</fullName>
    </recommendedName>
</protein>
<dbReference type="GO" id="GO:0030288">
    <property type="term" value="C:outer membrane-bounded periplasmic space"/>
    <property type="evidence" value="ECO:0007669"/>
    <property type="project" value="TreeGrafter"/>
</dbReference>
<dbReference type="RefSeq" id="WP_304995776.1">
    <property type="nucleotide sequence ID" value="NZ_CP101717.1"/>
</dbReference>
<dbReference type="GO" id="GO:1904680">
    <property type="term" value="F:peptide transmembrane transporter activity"/>
    <property type="evidence" value="ECO:0007669"/>
    <property type="project" value="TreeGrafter"/>
</dbReference>
<accession>A0AB38YGP9</accession>
<dbReference type="Gene3D" id="3.90.76.10">
    <property type="entry name" value="Dipeptide-binding Protein, Domain 1"/>
    <property type="match status" value="1"/>
</dbReference>
<keyword evidence="5" id="KW-0813">Transport</keyword>
<evidence type="ECO:0000259" key="9">
    <source>
        <dbReference type="Pfam" id="PF00496"/>
    </source>
</evidence>
<dbReference type="PIRSF" id="PIRSF002741">
    <property type="entry name" value="MppA"/>
    <property type="match status" value="1"/>
</dbReference>
<organism evidence="10">
    <name type="scientific">Salinispirillum sp. LH 10-3-1</name>
    <dbReference type="NCBI Taxonomy" id="2952525"/>
    <lineage>
        <taxon>Bacteria</taxon>
        <taxon>Pseudomonadati</taxon>
        <taxon>Pseudomonadota</taxon>
        <taxon>Gammaproteobacteria</taxon>
        <taxon>Oceanospirillales</taxon>
        <taxon>Saccharospirillaceae</taxon>
        <taxon>Salinispirillum</taxon>
    </lineage>
</organism>
<name>A0AB38YGP9_9GAMM</name>
<gene>
    <name evidence="10" type="ORF">NFC81_01530</name>
</gene>
<dbReference type="CDD" id="cd08499">
    <property type="entry name" value="PBP2_Ylib_like"/>
    <property type="match status" value="1"/>
</dbReference>
<feature type="signal peptide" evidence="8">
    <location>
        <begin position="1"/>
        <end position="24"/>
    </location>
</feature>
<evidence type="ECO:0000313" key="10">
    <source>
        <dbReference type="EMBL" id="WLD58491.1"/>
    </source>
</evidence>
<sequence>MFIRKKFGAASVALIAAFSLTAGAALAQQAVVVIEAEPTSMDPHNTTDSVSATVQGPMFEGLLRFDDTMSIVPVLATGYTYSDDATAITFELQQGVKFHDGADFNAEVVKMNLDFVRDADNGLARRSFFRFIEDVIVEDEFTVTITTGSPNSAMASYMAHTSAAMKSPRVIERKMADPDFNADRQGAVGTGPFKFVEWRDGVQTVVEAFDGYWNADNAAKVDRIVFRPVQEAATRINMLQAGEAHLVFPIPTLFGSQLENDSRVSLYTGPTTDVHYIGLNLQQDKYQDVRVRQALNFAIDKDGLIAQMLDGYGTIADSAIAPNVYGYAAQDIYEHDTAEARALLAAAGYADGFSSTLWTRNSTEFIAVAEYVAIQLRELGINVTVEAYESGTLFDMLDAGEGTDMYIGRWSPGTGEADYGLRPNFASDRVPPNFNNSGFYVNEAVDDLLNRALASSDPQEALDLYAEVQEIIYEDAPWVFLHIPESIVGSAPNLDGVYVLPSGNVHVSGITLN</sequence>
<proteinExistence type="inferred from homology"/>
<feature type="domain" description="Solute-binding protein family 5" evidence="9">
    <location>
        <begin position="71"/>
        <end position="428"/>
    </location>
</feature>
<dbReference type="InterPro" id="IPR030678">
    <property type="entry name" value="Peptide/Ni-bd"/>
</dbReference>
<evidence type="ECO:0000256" key="8">
    <source>
        <dbReference type="SAM" id="SignalP"/>
    </source>
</evidence>
<dbReference type="GO" id="GO:0043190">
    <property type="term" value="C:ATP-binding cassette (ABC) transporter complex"/>
    <property type="evidence" value="ECO:0007669"/>
    <property type="project" value="InterPro"/>
</dbReference>
<evidence type="ECO:0000256" key="6">
    <source>
        <dbReference type="ARBA" id="ARBA00022729"/>
    </source>
</evidence>
<evidence type="ECO:0000256" key="3">
    <source>
        <dbReference type="ARBA" id="ARBA00005695"/>
    </source>
</evidence>
<reference evidence="10" key="1">
    <citation type="submission" date="2022-07" db="EMBL/GenBank/DDBJ databases">
        <title>Complete genome sequence of Salinispirillum sp. LH10-3-1 capable of multiple carbohydrate inversion isolated from a soda lake.</title>
        <authorList>
            <person name="Liu J."/>
            <person name="Zhai Y."/>
            <person name="Zhang H."/>
            <person name="Yang H."/>
            <person name="Qu J."/>
            <person name="Li J."/>
        </authorList>
    </citation>
    <scope>NUCLEOTIDE SEQUENCE</scope>
    <source>
        <strain evidence="10">LH 10-3-1</strain>
    </source>
</reference>
<evidence type="ECO:0000256" key="2">
    <source>
        <dbReference type="ARBA" id="ARBA00004418"/>
    </source>
</evidence>
<dbReference type="Pfam" id="PF00496">
    <property type="entry name" value="SBP_bac_5"/>
    <property type="match status" value="1"/>
</dbReference>
<dbReference type="InterPro" id="IPR000914">
    <property type="entry name" value="SBP_5_dom"/>
</dbReference>
<dbReference type="Gene3D" id="3.40.190.10">
    <property type="entry name" value="Periplasmic binding protein-like II"/>
    <property type="match status" value="1"/>
</dbReference>
<keyword evidence="7" id="KW-0574">Periplasm</keyword>
<evidence type="ECO:0000256" key="7">
    <source>
        <dbReference type="ARBA" id="ARBA00022764"/>
    </source>
</evidence>
<dbReference type="EMBL" id="CP101717">
    <property type="protein sequence ID" value="WLD58491.1"/>
    <property type="molecule type" value="Genomic_DNA"/>
</dbReference>
<comment type="similarity">
    <text evidence="3">Belongs to the bacterial solute-binding protein 5 family.</text>
</comment>
<dbReference type="AlphaFoldDB" id="A0AB38YGP9"/>
<evidence type="ECO:0000256" key="1">
    <source>
        <dbReference type="ARBA" id="ARBA00003489"/>
    </source>
</evidence>
<evidence type="ECO:0000256" key="5">
    <source>
        <dbReference type="ARBA" id="ARBA00022448"/>
    </source>
</evidence>
<comment type="subcellular location">
    <subcellularLocation>
        <location evidence="2">Periplasm</location>
    </subcellularLocation>
</comment>
<feature type="chain" id="PRO_5044325039" description="Glutathione-binding protein GsiB" evidence="8">
    <location>
        <begin position="25"/>
        <end position="513"/>
    </location>
</feature>
<dbReference type="InterPro" id="IPR039424">
    <property type="entry name" value="SBP_5"/>
</dbReference>
<dbReference type="Gene3D" id="3.10.105.10">
    <property type="entry name" value="Dipeptide-binding Protein, Domain 3"/>
    <property type="match status" value="1"/>
</dbReference>
<evidence type="ECO:0000256" key="4">
    <source>
        <dbReference type="ARBA" id="ARBA00017393"/>
    </source>
</evidence>
<dbReference type="PANTHER" id="PTHR30290:SF32">
    <property type="entry name" value="GLUTATHIONE-BINDING PROTEIN GSIB"/>
    <property type="match status" value="1"/>
</dbReference>
<dbReference type="SUPFAM" id="SSF53850">
    <property type="entry name" value="Periplasmic binding protein-like II"/>
    <property type="match status" value="1"/>
</dbReference>
<comment type="function">
    <text evidence="1">Part of the ABC transporter complex GsiABCD involved in glutathione import. Binds glutathione.</text>
</comment>
<keyword evidence="6 8" id="KW-0732">Signal</keyword>
<dbReference type="PANTHER" id="PTHR30290">
    <property type="entry name" value="PERIPLASMIC BINDING COMPONENT OF ABC TRANSPORTER"/>
    <property type="match status" value="1"/>
</dbReference>